<organism evidence="1 2">
    <name type="scientific">Phyllosticta citribraziliensis</name>
    <dbReference type="NCBI Taxonomy" id="989973"/>
    <lineage>
        <taxon>Eukaryota</taxon>
        <taxon>Fungi</taxon>
        <taxon>Dikarya</taxon>
        <taxon>Ascomycota</taxon>
        <taxon>Pezizomycotina</taxon>
        <taxon>Dothideomycetes</taxon>
        <taxon>Dothideomycetes incertae sedis</taxon>
        <taxon>Botryosphaeriales</taxon>
        <taxon>Phyllostictaceae</taxon>
        <taxon>Phyllosticta</taxon>
    </lineage>
</organism>
<proteinExistence type="predicted"/>
<dbReference type="Proteomes" id="UP001360953">
    <property type="component" value="Unassembled WGS sequence"/>
</dbReference>
<dbReference type="RefSeq" id="XP_066658555.1">
    <property type="nucleotide sequence ID" value="XM_066794474.1"/>
</dbReference>
<accession>A0ABR1M3T9</accession>
<gene>
    <name evidence="1" type="ORF">J3D65DRAFT_207957</name>
</gene>
<evidence type="ECO:0000313" key="2">
    <source>
        <dbReference type="Proteomes" id="UP001360953"/>
    </source>
</evidence>
<name>A0ABR1M3T9_9PEZI</name>
<dbReference type="GeneID" id="92027380"/>
<evidence type="ECO:0000313" key="1">
    <source>
        <dbReference type="EMBL" id="KAK7542262.1"/>
    </source>
</evidence>
<reference evidence="1 2" key="1">
    <citation type="submission" date="2024-04" db="EMBL/GenBank/DDBJ databases">
        <title>Phyllosticta paracitricarpa is synonymous to the EU quarantine fungus P. citricarpa based on phylogenomic analyses.</title>
        <authorList>
            <consortium name="Lawrence Berkeley National Laboratory"/>
            <person name="Van ingen-buijs V.A."/>
            <person name="Van westerhoven A.C."/>
            <person name="Haridas S."/>
            <person name="Skiadas P."/>
            <person name="Martin F."/>
            <person name="Groenewald J.Z."/>
            <person name="Crous P.W."/>
            <person name="Seidl M.F."/>
        </authorList>
    </citation>
    <scope>NUCLEOTIDE SEQUENCE [LARGE SCALE GENOMIC DNA]</scope>
    <source>
        <strain evidence="1 2">CPC 17464</strain>
    </source>
</reference>
<dbReference type="EMBL" id="JBBPEH010000002">
    <property type="protein sequence ID" value="KAK7542262.1"/>
    <property type="molecule type" value="Genomic_DNA"/>
</dbReference>
<protein>
    <submittedName>
        <fullName evidence="1">Uncharacterized protein</fullName>
    </submittedName>
</protein>
<keyword evidence="2" id="KW-1185">Reference proteome</keyword>
<comment type="caution">
    <text evidence="1">The sequence shown here is derived from an EMBL/GenBank/DDBJ whole genome shotgun (WGS) entry which is preliminary data.</text>
</comment>
<sequence>MPLHFTYLLLPTSTCHARDAETNLARVSVGCSWHSCWTIKAARPTALLPYHGSDRDAAHPSSATSDSNGARAASKLCLGLMSSVQSPDPARQLGKTASAFSHVATVRPRVCTFGRLHGDQRVGTEGGEEDMDRGAWELEGAEDGLPKIGRRPGPACAAGRGRSLASPTMVSLVWLPLSQPSGCLPLLDLRLFPWCVLMRHVSFVSSTLFSQLPSMTTEPPTPRLRFAARLVDASPPDHQIFIKSHSRPAPSPRYGLEGGLCLDTSHYSRDSLITHFSQPLCPTDGPRSRFDDFLLTSRPRQKTAAGISLRQAQGKCCQEHQLPEWCGKDCTPSTCPVGPASGEDPVANEMYAACWLTAVGGCLGWPCGFSTSRGTPQSS</sequence>